<protein>
    <submittedName>
        <fullName evidence="1">Uncharacterized protein</fullName>
    </submittedName>
</protein>
<accession>A0A371CHK8</accession>
<reference evidence="1 2" key="1">
    <citation type="journal article" date="2018" name="Biotechnol. Biofuels">
        <title>Integrative visual omics of the white-rot fungus Polyporus brumalis exposes the biotechnological potential of its oxidative enzymes for delignifying raw plant biomass.</title>
        <authorList>
            <person name="Miyauchi S."/>
            <person name="Rancon A."/>
            <person name="Drula E."/>
            <person name="Hage H."/>
            <person name="Chaduli D."/>
            <person name="Favel A."/>
            <person name="Grisel S."/>
            <person name="Henrissat B."/>
            <person name="Herpoel-Gimbert I."/>
            <person name="Ruiz-Duenas F.J."/>
            <person name="Chevret D."/>
            <person name="Hainaut M."/>
            <person name="Lin J."/>
            <person name="Wang M."/>
            <person name="Pangilinan J."/>
            <person name="Lipzen A."/>
            <person name="Lesage-Meessen L."/>
            <person name="Navarro D."/>
            <person name="Riley R."/>
            <person name="Grigoriev I.V."/>
            <person name="Zhou S."/>
            <person name="Raouche S."/>
            <person name="Rosso M.N."/>
        </authorList>
    </citation>
    <scope>NUCLEOTIDE SEQUENCE [LARGE SCALE GENOMIC DNA]</scope>
    <source>
        <strain evidence="1 2">BRFM 1820</strain>
    </source>
</reference>
<dbReference type="EMBL" id="KZ857655">
    <property type="protein sequence ID" value="RDX39756.1"/>
    <property type="molecule type" value="Genomic_DNA"/>
</dbReference>
<dbReference type="OrthoDB" id="3067228at2759"/>
<proteinExistence type="predicted"/>
<keyword evidence="2" id="KW-1185">Reference proteome</keyword>
<evidence type="ECO:0000313" key="1">
    <source>
        <dbReference type="EMBL" id="RDX39756.1"/>
    </source>
</evidence>
<sequence length="130" mass="14347">MCMSLPRILVQNGLFPHFAVTAQGDGFYRPSRLLLRVERSAVTIPALTGALKALYQRRGFSVLSDKVCSMKANRSKIHSAADWDTQCNGTTVCEVARRGSWIARSTSVWSVYGSQILTLTSAVGRRQPDK</sequence>
<organism evidence="1 2">
    <name type="scientific">Lentinus brumalis</name>
    <dbReference type="NCBI Taxonomy" id="2498619"/>
    <lineage>
        <taxon>Eukaryota</taxon>
        <taxon>Fungi</taxon>
        <taxon>Dikarya</taxon>
        <taxon>Basidiomycota</taxon>
        <taxon>Agaricomycotina</taxon>
        <taxon>Agaricomycetes</taxon>
        <taxon>Polyporales</taxon>
        <taxon>Polyporaceae</taxon>
        <taxon>Lentinus</taxon>
    </lineage>
</organism>
<dbReference type="AlphaFoldDB" id="A0A371CHK8"/>
<evidence type="ECO:0000313" key="2">
    <source>
        <dbReference type="Proteomes" id="UP000256964"/>
    </source>
</evidence>
<dbReference type="Proteomes" id="UP000256964">
    <property type="component" value="Unassembled WGS sequence"/>
</dbReference>
<gene>
    <name evidence="1" type="ORF">OH76DRAFT_539058</name>
</gene>
<name>A0A371CHK8_9APHY</name>